<evidence type="ECO:0000313" key="6">
    <source>
        <dbReference type="Proteomes" id="UP001176960"/>
    </source>
</evidence>
<comment type="subcellular location">
    <subcellularLocation>
        <location evidence="3">Cytoplasm</location>
    </subcellularLocation>
</comment>
<dbReference type="AlphaFoldDB" id="A0AA35V405"/>
<dbReference type="EC" id="2.3.1.266" evidence="3"/>
<dbReference type="RefSeq" id="WP_289842269.1">
    <property type="nucleotide sequence ID" value="NZ_CATKSH010000036.1"/>
</dbReference>
<dbReference type="NCBIfam" id="TIGR01575">
    <property type="entry name" value="rimI"/>
    <property type="match status" value="1"/>
</dbReference>
<accession>A0AA35V405</accession>
<dbReference type="InterPro" id="IPR000182">
    <property type="entry name" value="GNAT_dom"/>
</dbReference>
<comment type="function">
    <text evidence="3">Acetylates the N-terminal alanine of ribosomal protein bS18.</text>
</comment>
<evidence type="ECO:0000259" key="4">
    <source>
        <dbReference type="PROSITE" id="PS51186"/>
    </source>
</evidence>
<dbReference type="InterPro" id="IPR006464">
    <property type="entry name" value="AcTrfase_RimI/Ard1"/>
</dbReference>
<dbReference type="GO" id="GO:0005840">
    <property type="term" value="C:ribosome"/>
    <property type="evidence" value="ECO:0007669"/>
    <property type="project" value="UniProtKB-KW"/>
</dbReference>
<keyword evidence="1 5" id="KW-0808">Transferase</keyword>
<keyword evidence="3" id="KW-0963">Cytoplasm</keyword>
<dbReference type="SUPFAM" id="SSF55729">
    <property type="entry name" value="Acyl-CoA N-acyltransferases (Nat)"/>
    <property type="match status" value="1"/>
</dbReference>
<dbReference type="InterPro" id="IPR050832">
    <property type="entry name" value="Bact_Acetyltransf"/>
</dbReference>
<dbReference type="Proteomes" id="UP001176960">
    <property type="component" value="Unassembled WGS sequence"/>
</dbReference>
<reference evidence="5" key="1">
    <citation type="submission" date="2023-03" db="EMBL/GenBank/DDBJ databases">
        <authorList>
            <person name="Cleenwerck I."/>
        </authorList>
    </citation>
    <scope>NUCLEOTIDE SEQUENCE</scope>
    <source>
        <strain evidence="5">LMG 32879</strain>
    </source>
</reference>
<name>A0AA35V405_9PROT</name>
<evidence type="ECO:0000256" key="3">
    <source>
        <dbReference type="RuleBase" id="RU363094"/>
    </source>
</evidence>
<dbReference type="PANTHER" id="PTHR43877:SF2">
    <property type="entry name" value="AMINOALKYLPHOSPHONATE N-ACETYLTRANSFERASE-RELATED"/>
    <property type="match status" value="1"/>
</dbReference>
<feature type="domain" description="N-acetyltransferase" evidence="4">
    <location>
        <begin position="1"/>
        <end position="141"/>
    </location>
</feature>
<dbReference type="Gene3D" id="3.40.630.30">
    <property type="match status" value="1"/>
</dbReference>
<keyword evidence="5" id="KW-0687">Ribonucleoprotein</keyword>
<comment type="catalytic activity">
    <reaction evidence="3">
        <text>N-terminal L-alanyl-[ribosomal protein bS18] + acetyl-CoA = N-terminal N(alpha)-acetyl-L-alanyl-[ribosomal protein bS18] + CoA + H(+)</text>
        <dbReference type="Rhea" id="RHEA:43756"/>
        <dbReference type="Rhea" id="RHEA-COMP:10676"/>
        <dbReference type="Rhea" id="RHEA-COMP:10677"/>
        <dbReference type="ChEBI" id="CHEBI:15378"/>
        <dbReference type="ChEBI" id="CHEBI:57287"/>
        <dbReference type="ChEBI" id="CHEBI:57288"/>
        <dbReference type="ChEBI" id="CHEBI:64718"/>
        <dbReference type="ChEBI" id="CHEBI:83683"/>
        <dbReference type="EC" id="2.3.1.266"/>
    </reaction>
</comment>
<protein>
    <recommendedName>
        <fullName evidence="3">[Ribosomal protein bS18]-alanine N-acetyltransferase</fullName>
        <ecNumber evidence="3">2.3.1.266</ecNumber>
    </recommendedName>
</protein>
<dbReference type="PANTHER" id="PTHR43877">
    <property type="entry name" value="AMINOALKYLPHOSPHONATE N-ACETYLTRANSFERASE-RELATED-RELATED"/>
    <property type="match status" value="1"/>
</dbReference>
<proteinExistence type="inferred from homology"/>
<evidence type="ECO:0000313" key="5">
    <source>
        <dbReference type="EMBL" id="CAI9122178.1"/>
    </source>
</evidence>
<dbReference type="GO" id="GO:0008999">
    <property type="term" value="F:protein-N-terminal-alanine acetyltransferase activity"/>
    <property type="evidence" value="ECO:0007669"/>
    <property type="project" value="UniProtKB-EC"/>
</dbReference>
<keyword evidence="6" id="KW-1185">Reference proteome</keyword>
<evidence type="ECO:0000256" key="2">
    <source>
        <dbReference type="ARBA" id="ARBA00023315"/>
    </source>
</evidence>
<sequence length="145" mass="15506">MGTPGAAILAHIHAEAFAGGEIWDEDAIRTLLETGGVEALVVLDEADPVGFILYRRVLDEAEILTLAVRPEGRRAGAGHALVKSAAARLLDSGVGRAFLEVAVTNTAARALYERCRFLPCGTRRRYYADGGDALVLACDLRITSR</sequence>
<dbReference type="EMBL" id="CATKSH010000036">
    <property type="protein sequence ID" value="CAI9122178.1"/>
    <property type="molecule type" value="Genomic_DNA"/>
</dbReference>
<organism evidence="5 6">
    <name type="scientific">Brytella acorum</name>
    <dbReference type="NCBI Taxonomy" id="2959299"/>
    <lineage>
        <taxon>Bacteria</taxon>
        <taxon>Pseudomonadati</taxon>
        <taxon>Pseudomonadota</taxon>
        <taxon>Alphaproteobacteria</taxon>
        <taxon>Acetobacterales</taxon>
        <taxon>Acetobacteraceae</taxon>
        <taxon>Brytella</taxon>
    </lineage>
</organism>
<dbReference type="CDD" id="cd04301">
    <property type="entry name" value="NAT_SF"/>
    <property type="match status" value="1"/>
</dbReference>
<comment type="caution">
    <text evidence="5">The sequence shown here is derived from an EMBL/GenBank/DDBJ whole genome shotgun (WGS) entry which is preliminary data.</text>
</comment>
<dbReference type="InterPro" id="IPR016181">
    <property type="entry name" value="Acyl_CoA_acyltransferase"/>
</dbReference>
<dbReference type="PROSITE" id="PS51186">
    <property type="entry name" value="GNAT"/>
    <property type="match status" value="1"/>
</dbReference>
<dbReference type="GO" id="GO:0005737">
    <property type="term" value="C:cytoplasm"/>
    <property type="evidence" value="ECO:0007669"/>
    <property type="project" value="UniProtKB-SubCell"/>
</dbReference>
<gene>
    <name evidence="5" type="primary">rimI</name>
    <name evidence="5" type="ORF">LMG32879_003038</name>
</gene>
<keyword evidence="2 5" id="KW-0012">Acyltransferase</keyword>
<dbReference type="Pfam" id="PF00583">
    <property type="entry name" value="Acetyltransf_1"/>
    <property type="match status" value="1"/>
</dbReference>
<comment type="similarity">
    <text evidence="3">Belongs to the acetyltransferase family. RimI subfamily.</text>
</comment>
<evidence type="ECO:0000256" key="1">
    <source>
        <dbReference type="ARBA" id="ARBA00022679"/>
    </source>
</evidence>
<keyword evidence="5" id="KW-0689">Ribosomal protein</keyword>